<organism evidence="2 3">
    <name type="scientific">Lysobacter enzymogenes</name>
    <dbReference type="NCBI Taxonomy" id="69"/>
    <lineage>
        <taxon>Bacteria</taxon>
        <taxon>Pseudomonadati</taxon>
        <taxon>Pseudomonadota</taxon>
        <taxon>Gammaproteobacteria</taxon>
        <taxon>Lysobacterales</taxon>
        <taxon>Lysobacteraceae</taxon>
        <taxon>Lysobacter</taxon>
    </lineage>
</organism>
<evidence type="ECO:0000313" key="2">
    <source>
        <dbReference type="EMBL" id="ALN58493.1"/>
    </source>
</evidence>
<keyword evidence="1" id="KW-0472">Membrane</keyword>
<protein>
    <submittedName>
        <fullName evidence="2">Uncharacterized protein</fullName>
    </submittedName>
</protein>
<name>A0A0S2DJB9_LYSEN</name>
<gene>
    <name evidence="2" type="ORF">GLE_3146</name>
</gene>
<feature type="transmembrane region" description="Helical" evidence="1">
    <location>
        <begin position="12"/>
        <end position="39"/>
    </location>
</feature>
<dbReference type="AlphaFoldDB" id="A0A0S2DJB9"/>
<sequence length="108" mass="11317">MEHGAVRGPDFLSAGLMLAALAGAALLQLGCICCGALAANPSVRNFGERRNPFWLCCCLLLLLLQRATTSQDQGLPSASGRVTFFVLSHKESNGGVNVQVHHPAPAGF</sequence>
<evidence type="ECO:0000313" key="3">
    <source>
        <dbReference type="Proteomes" id="UP000061569"/>
    </source>
</evidence>
<evidence type="ECO:0000256" key="1">
    <source>
        <dbReference type="SAM" id="Phobius"/>
    </source>
</evidence>
<accession>A0A0S2DJB9</accession>
<reference evidence="2 3" key="1">
    <citation type="submission" date="2015-11" db="EMBL/GenBank/DDBJ databases">
        <title>Genome sequences of Lysobacter enzymogenes strain C3 and Lysobacter antibioticus ATCC 29479.</title>
        <authorList>
            <person name="Kobayashi D.Y."/>
        </authorList>
    </citation>
    <scope>NUCLEOTIDE SEQUENCE [LARGE SCALE GENOMIC DNA]</scope>
    <source>
        <strain evidence="2 3">C3</strain>
    </source>
</reference>
<dbReference type="KEGG" id="lez:GLE_3146"/>
<keyword evidence="1" id="KW-1133">Transmembrane helix</keyword>
<dbReference type="Proteomes" id="UP000061569">
    <property type="component" value="Chromosome"/>
</dbReference>
<keyword evidence="1" id="KW-0812">Transmembrane</keyword>
<proteinExistence type="predicted"/>
<dbReference type="EMBL" id="CP013140">
    <property type="protein sequence ID" value="ALN58493.1"/>
    <property type="molecule type" value="Genomic_DNA"/>
</dbReference>